<name>A0AAV0UQT1_9STRA</name>
<proteinExistence type="predicted"/>
<evidence type="ECO:0000313" key="2">
    <source>
        <dbReference type="EMBL" id="CAI5737839.1"/>
    </source>
</evidence>
<dbReference type="AlphaFoldDB" id="A0AAV0UQT1"/>
<accession>A0AAV0UQT1</accession>
<sequence>MGDCPQDFNAKHNVNATVTQLRAKFRYLQDQFFRVRGEKIDATKDSEKVVVYPRYWELLLEHFVNEEPQRHASVDRDDTRPISNDSQIPSMPSEVNNDVPVQSDPVPLIQPNPVVVNMPLVQPVPAQSTPIDVAPVQEGSQTQVSMTREISSPVLPNTASKRRRKNTLEVATIQQNQQSVVSSNADAVCGIAEKLESNEAIRGLQQTLNQSNQVNATLLEFLQR</sequence>
<protein>
    <recommendedName>
        <fullName evidence="4">MADF domain-containing protein</fullName>
    </recommendedName>
</protein>
<dbReference type="EMBL" id="CANTFK010000985">
    <property type="protein sequence ID" value="CAI5737839.1"/>
    <property type="molecule type" value="Genomic_DNA"/>
</dbReference>
<feature type="compositionally biased region" description="Basic and acidic residues" evidence="1">
    <location>
        <begin position="69"/>
        <end position="80"/>
    </location>
</feature>
<comment type="caution">
    <text evidence="2">The sequence shown here is derived from an EMBL/GenBank/DDBJ whole genome shotgun (WGS) entry which is preliminary data.</text>
</comment>
<feature type="compositionally biased region" description="Polar residues" evidence="1">
    <location>
        <begin position="81"/>
        <end position="94"/>
    </location>
</feature>
<reference evidence="2" key="1">
    <citation type="submission" date="2022-12" db="EMBL/GenBank/DDBJ databases">
        <authorList>
            <person name="Webb A."/>
        </authorList>
    </citation>
    <scope>NUCLEOTIDE SEQUENCE</scope>
    <source>
        <strain evidence="2">Pf2</strain>
    </source>
</reference>
<feature type="region of interest" description="Disordered" evidence="1">
    <location>
        <begin position="69"/>
        <end position="94"/>
    </location>
</feature>
<evidence type="ECO:0000256" key="1">
    <source>
        <dbReference type="SAM" id="MobiDB-lite"/>
    </source>
</evidence>
<gene>
    <name evidence="2" type="ORF">PFR002_LOCUS8485</name>
</gene>
<dbReference type="Proteomes" id="UP001159659">
    <property type="component" value="Unassembled WGS sequence"/>
</dbReference>
<organism evidence="2 3">
    <name type="scientific">Peronospora farinosa</name>
    <dbReference type="NCBI Taxonomy" id="134698"/>
    <lineage>
        <taxon>Eukaryota</taxon>
        <taxon>Sar</taxon>
        <taxon>Stramenopiles</taxon>
        <taxon>Oomycota</taxon>
        <taxon>Peronosporomycetes</taxon>
        <taxon>Peronosporales</taxon>
        <taxon>Peronosporaceae</taxon>
        <taxon>Peronospora</taxon>
    </lineage>
</organism>
<evidence type="ECO:0008006" key="4">
    <source>
        <dbReference type="Google" id="ProtNLM"/>
    </source>
</evidence>
<evidence type="ECO:0000313" key="3">
    <source>
        <dbReference type="Proteomes" id="UP001159659"/>
    </source>
</evidence>